<keyword evidence="3" id="KW-0804">Transcription</keyword>
<dbReference type="PROSITE" id="PS50977">
    <property type="entry name" value="HTH_TETR_2"/>
    <property type="match status" value="1"/>
</dbReference>
<dbReference type="PANTHER" id="PTHR30055:SF220">
    <property type="entry name" value="TETR-FAMILY REGULATORY PROTEIN"/>
    <property type="match status" value="1"/>
</dbReference>
<keyword evidence="7" id="KW-1185">Reference proteome</keyword>
<proteinExistence type="predicted"/>
<dbReference type="Proteomes" id="UP000465609">
    <property type="component" value="Chromosome"/>
</dbReference>
<dbReference type="SUPFAM" id="SSF46689">
    <property type="entry name" value="Homeodomain-like"/>
    <property type="match status" value="1"/>
</dbReference>
<dbReference type="InterPro" id="IPR009057">
    <property type="entry name" value="Homeodomain-like_sf"/>
</dbReference>
<keyword evidence="2 4" id="KW-0238">DNA-binding</keyword>
<feature type="DNA-binding region" description="H-T-H motif" evidence="4">
    <location>
        <begin position="39"/>
        <end position="58"/>
    </location>
</feature>
<name>A0ABN5YPQ6_9MYCO</name>
<evidence type="ECO:0000256" key="4">
    <source>
        <dbReference type="PROSITE-ProRule" id="PRU00335"/>
    </source>
</evidence>
<dbReference type="InterPro" id="IPR050109">
    <property type="entry name" value="HTH-type_TetR-like_transc_reg"/>
</dbReference>
<dbReference type="EMBL" id="AP022577">
    <property type="protein sequence ID" value="BBX82314.1"/>
    <property type="molecule type" value="Genomic_DNA"/>
</dbReference>
<dbReference type="InterPro" id="IPR036271">
    <property type="entry name" value="Tet_transcr_reg_TetR-rel_C_sf"/>
</dbReference>
<evidence type="ECO:0000256" key="3">
    <source>
        <dbReference type="ARBA" id="ARBA00023163"/>
    </source>
</evidence>
<reference evidence="6 7" key="1">
    <citation type="journal article" date="2019" name="Emerg. Microbes Infect.">
        <title>Comprehensive subspecies identification of 175 nontuberculous mycobacteria species based on 7547 genomic profiles.</title>
        <authorList>
            <person name="Matsumoto Y."/>
            <person name="Kinjo T."/>
            <person name="Motooka D."/>
            <person name="Nabeya D."/>
            <person name="Jung N."/>
            <person name="Uechi K."/>
            <person name="Horii T."/>
            <person name="Iida T."/>
            <person name="Fujita J."/>
            <person name="Nakamura S."/>
        </authorList>
    </citation>
    <scope>NUCLEOTIDE SEQUENCE [LARGE SCALE GENOMIC DNA]</scope>
    <source>
        <strain evidence="6 7">JCM 15296</strain>
    </source>
</reference>
<keyword evidence="1" id="KW-0805">Transcription regulation</keyword>
<dbReference type="SUPFAM" id="SSF48498">
    <property type="entry name" value="Tetracyclin repressor-like, C-terminal domain"/>
    <property type="match status" value="1"/>
</dbReference>
<dbReference type="RefSeq" id="WP_234884217.1">
    <property type="nucleotide sequence ID" value="NZ_AP022577.1"/>
</dbReference>
<organism evidence="6 7">
    <name type="scientific">Mycolicibacterium aubagnense</name>
    <dbReference type="NCBI Taxonomy" id="319707"/>
    <lineage>
        <taxon>Bacteria</taxon>
        <taxon>Bacillati</taxon>
        <taxon>Actinomycetota</taxon>
        <taxon>Actinomycetes</taxon>
        <taxon>Mycobacteriales</taxon>
        <taxon>Mycobacteriaceae</taxon>
        <taxon>Mycolicibacterium</taxon>
    </lineage>
</organism>
<dbReference type="Pfam" id="PF13305">
    <property type="entry name" value="TetR_C_33"/>
    <property type="match status" value="1"/>
</dbReference>
<dbReference type="InterPro" id="IPR025996">
    <property type="entry name" value="MT1864/Rv1816-like_C"/>
</dbReference>
<dbReference type="Gene3D" id="1.10.10.60">
    <property type="entry name" value="Homeodomain-like"/>
    <property type="match status" value="1"/>
</dbReference>
<dbReference type="PANTHER" id="PTHR30055">
    <property type="entry name" value="HTH-TYPE TRANSCRIPTIONAL REGULATOR RUTR"/>
    <property type="match status" value="1"/>
</dbReference>
<evidence type="ECO:0000259" key="5">
    <source>
        <dbReference type="PROSITE" id="PS50977"/>
    </source>
</evidence>
<evidence type="ECO:0000256" key="2">
    <source>
        <dbReference type="ARBA" id="ARBA00023125"/>
    </source>
</evidence>
<evidence type="ECO:0000313" key="7">
    <source>
        <dbReference type="Proteomes" id="UP000465609"/>
    </source>
</evidence>
<accession>A0ABN5YPQ6</accession>
<dbReference type="Gene3D" id="1.10.357.10">
    <property type="entry name" value="Tetracycline Repressor, domain 2"/>
    <property type="match status" value="1"/>
</dbReference>
<protein>
    <recommendedName>
        <fullName evidence="5">HTH tetR-type domain-containing protein</fullName>
    </recommendedName>
</protein>
<gene>
    <name evidence="6" type="ORF">MAUB_01870</name>
</gene>
<sequence length="208" mass="22568">MAGSARQRNVRGQGALLRDEILAAAIRVVDSSESTNEVSLRSIAREAGISNMSVYAHFDSREDVLAAVAELSWDQVRQDIAEQVPAGKTRRERLLLGCRAYVAFAQRFPLRYVLMVKVDEITPSARQALETVTRGLLAAGGMDPDSEPGPDAQRVAAALSVALHGVAMLHRTDTPHLWMSDFSTCEIIQTMVDAAILQLEQAAAAPRS</sequence>
<dbReference type="Pfam" id="PF00440">
    <property type="entry name" value="TetR_N"/>
    <property type="match status" value="1"/>
</dbReference>
<dbReference type="InterPro" id="IPR001647">
    <property type="entry name" value="HTH_TetR"/>
</dbReference>
<evidence type="ECO:0000313" key="6">
    <source>
        <dbReference type="EMBL" id="BBX82314.1"/>
    </source>
</evidence>
<feature type="domain" description="HTH tetR-type" evidence="5">
    <location>
        <begin position="15"/>
        <end position="76"/>
    </location>
</feature>
<evidence type="ECO:0000256" key="1">
    <source>
        <dbReference type="ARBA" id="ARBA00023015"/>
    </source>
</evidence>